<evidence type="ECO:0000256" key="2">
    <source>
        <dbReference type="ARBA" id="ARBA00007248"/>
    </source>
</evidence>
<keyword evidence="5" id="KW-0564">Palmitate</keyword>
<keyword evidence="4" id="KW-0472">Membrane</keyword>
<keyword evidence="9" id="KW-1185">Reference proteome</keyword>
<evidence type="ECO:0000256" key="6">
    <source>
        <dbReference type="ARBA" id="ARBA00023237"/>
    </source>
</evidence>
<keyword evidence="6" id="KW-0998">Cell outer membrane</keyword>
<proteinExistence type="inferred from homology"/>
<dbReference type="GO" id="GO:0009279">
    <property type="term" value="C:cell outer membrane"/>
    <property type="evidence" value="ECO:0007669"/>
    <property type="project" value="UniProtKB-SubCell"/>
</dbReference>
<dbReference type="AlphaFoldDB" id="A0A4Y8WRI6"/>
<protein>
    <recommendedName>
        <fullName evidence="10">FimB/Mfa2 family fimbrial subunit</fullName>
    </recommendedName>
</protein>
<dbReference type="Proteomes" id="UP000297225">
    <property type="component" value="Unassembled WGS sequence"/>
</dbReference>
<evidence type="ECO:0000313" key="9">
    <source>
        <dbReference type="Proteomes" id="UP000297225"/>
    </source>
</evidence>
<evidence type="ECO:0000256" key="4">
    <source>
        <dbReference type="ARBA" id="ARBA00023136"/>
    </source>
</evidence>
<comment type="subcellular location">
    <subcellularLocation>
        <location evidence="1">Cell outer membrane</location>
    </subcellularLocation>
</comment>
<evidence type="ECO:0000256" key="3">
    <source>
        <dbReference type="ARBA" id="ARBA00022729"/>
    </source>
</evidence>
<dbReference type="Pfam" id="PF08842">
    <property type="entry name" value="Mfa2"/>
    <property type="match status" value="1"/>
</dbReference>
<evidence type="ECO:0008006" key="10">
    <source>
        <dbReference type="Google" id="ProtNLM"/>
    </source>
</evidence>
<evidence type="ECO:0000313" key="8">
    <source>
        <dbReference type="EMBL" id="TFH97115.1"/>
    </source>
</evidence>
<accession>A0A4Y8WRI6</accession>
<reference evidence="8 9" key="1">
    <citation type="submission" date="2019-03" db="EMBL/GenBank/DDBJ databases">
        <title>Porphyromonas levii Isolated from the Uterus of Dairy Cows.</title>
        <authorList>
            <person name="Francis A.M."/>
        </authorList>
    </citation>
    <scope>NUCLEOTIDE SEQUENCE [LARGE SCALE GENOMIC DNA]</scope>
    <source>
        <strain evidence="8 9">AF5678</strain>
    </source>
</reference>
<organism evidence="8 9">
    <name type="scientific">Porphyromonas levii</name>
    <dbReference type="NCBI Taxonomy" id="28114"/>
    <lineage>
        <taxon>Bacteria</taxon>
        <taxon>Pseudomonadati</taxon>
        <taxon>Bacteroidota</taxon>
        <taxon>Bacteroidia</taxon>
        <taxon>Bacteroidales</taxon>
        <taxon>Porphyromonadaceae</taxon>
        <taxon>Porphyromonas</taxon>
    </lineage>
</organism>
<name>A0A4Y8WRI6_9PORP</name>
<comment type="similarity">
    <text evidence="2">Belongs to the bacteroidetes fimbrillin superfamily. FimB/Mfa2 family.</text>
</comment>
<evidence type="ECO:0000256" key="5">
    <source>
        <dbReference type="ARBA" id="ARBA00023139"/>
    </source>
</evidence>
<sequence length="304" mass="33882">MVTLTALISTSCIKEDLSDCPLPFDITVRALDSENNDITADGDVQSVVVFIFDEKGYLIDRVMMGADQVKARTPIHFKKVGLNLKDVTFVAWGNLSDQDKANLEGVKKMDDLVVALNRTRAAEQLVNSPEDLFSGKLVRTIKYGSVLKDEDGVIDIYRRTASVNITVIGYEGWLKRNGYPKKAFDPKDLKAAKILFGTSPDTYTLVDQLGGELVTYRPAGTMNNMGDYRIAPFRVYPSLDGKLFSLDFWVNDHKALSFTKDSTGKPILPVVGKMLNLLIDFRSAEVSITVVVTPWNIVHQFVQY</sequence>
<comment type="caution">
    <text evidence="8">The sequence shown here is derived from an EMBL/GenBank/DDBJ whole genome shotgun (WGS) entry which is preliminary data.</text>
</comment>
<evidence type="ECO:0000256" key="7">
    <source>
        <dbReference type="ARBA" id="ARBA00023288"/>
    </source>
</evidence>
<gene>
    <name evidence="8" type="ORF">E4P47_00950</name>
</gene>
<dbReference type="InterPro" id="IPR014941">
    <property type="entry name" value="FimB/Mfa2/Mfa3"/>
</dbReference>
<keyword evidence="7" id="KW-0449">Lipoprotein</keyword>
<dbReference type="Gene3D" id="2.60.40.2100">
    <property type="match status" value="1"/>
</dbReference>
<keyword evidence="3" id="KW-0732">Signal</keyword>
<evidence type="ECO:0000256" key="1">
    <source>
        <dbReference type="ARBA" id="ARBA00004442"/>
    </source>
</evidence>
<dbReference type="STRING" id="1122973.GCA_000379925_01005"/>
<dbReference type="OrthoDB" id="1013972at2"/>
<dbReference type="EMBL" id="SPNC01000007">
    <property type="protein sequence ID" value="TFH97115.1"/>
    <property type="molecule type" value="Genomic_DNA"/>
</dbReference>